<gene>
    <name evidence="1" type="ORF">M0R45_001205</name>
</gene>
<dbReference type="AlphaFoldDB" id="A0AAW1VLD3"/>
<proteinExistence type="predicted"/>
<protein>
    <submittedName>
        <fullName evidence="1">Uncharacterized protein</fullName>
    </submittedName>
</protein>
<dbReference type="EMBL" id="JBEDUW010000235">
    <property type="protein sequence ID" value="KAK9903145.1"/>
    <property type="molecule type" value="Genomic_DNA"/>
</dbReference>
<reference evidence="1 2" key="1">
    <citation type="journal article" date="2023" name="G3 (Bethesda)">
        <title>A chromosome-length genome assembly and annotation of blackberry (Rubus argutus, cv. 'Hillquist').</title>
        <authorList>
            <person name="Bruna T."/>
            <person name="Aryal R."/>
            <person name="Dudchenko O."/>
            <person name="Sargent D.J."/>
            <person name="Mead D."/>
            <person name="Buti M."/>
            <person name="Cavallini A."/>
            <person name="Hytonen T."/>
            <person name="Andres J."/>
            <person name="Pham M."/>
            <person name="Weisz D."/>
            <person name="Mascagni F."/>
            <person name="Usai G."/>
            <person name="Natali L."/>
            <person name="Bassil N."/>
            <person name="Fernandez G.E."/>
            <person name="Lomsadze A."/>
            <person name="Armour M."/>
            <person name="Olukolu B."/>
            <person name="Poorten T."/>
            <person name="Britton C."/>
            <person name="Davik J."/>
            <person name="Ashrafi H."/>
            <person name="Aiden E.L."/>
            <person name="Borodovsky M."/>
            <person name="Worthington M."/>
        </authorList>
    </citation>
    <scope>NUCLEOTIDE SEQUENCE [LARGE SCALE GENOMIC DNA]</scope>
    <source>
        <strain evidence="1">PI 553951</strain>
    </source>
</reference>
<evidence type="ECO:0000313" key="2">
    <source>
        <dbReference type="Proteomes" id="UP001457282"/>
    </source>
</evidence>
<accession>A0AAW1VLD3</accession>
<name>A0AAW1VLD3_RUBAR</name>
<evidence type="ECO:0000313" key="1">
    <source>
        <dbReference type="EMBL" id="KAK9903145.1"/>
    </source>
</evidence>
<keyword evidence="2" id="KW-1185">Reference proteome</keyword>
<dbReference type="Proteomes" id="UP001457282">
    <property type="component" value="Unassembled WGS sequence"/>
</dbReference>
<sequence>MATCFIRTVVRRWCLNPKGLGSNPSGRKIAFSHLISAAGPKKRITGPGPHRPAGSGMWAWSPSVRLTGVRSSGPGHGFDGPGRRDRSRATCMLGSSGPGYVRLLGMRQVGSAVWPSGPGSSGPVAWWLRAPVASGLHRLLFI</sequence>
<comment type="caution">
    <text evidence="1">The sequence shown here is derived from an EMBL/GenBank/DDBJ whole genome shotgun (WGS) entry which is preliminary data.</text>
</comment>
<organism evidence="1 2">
    <name type="scientific">Rubus argutus</name>
    <name type="common">Southern blackberry</name>
    <dbReference type="NCBI Taxonomy" id="59490"/>
    <lineage>
        <taxon>Eukaryota</taxon>
        <taxon>Viridiplantae</taxon>
        <taxon>Streptophyta</taxon>
        <taxon>Embryophyta</taxon>
        <taxon>Tracheophyta</taxon>
        <taxon>Spermatophyta</taxon>
        <taxon>Magnoliopsida</taxon>
        <taxon>eudicotyledons</taxon>
        <taxon>Gunneridae</taxon>
        <taxon>Pentapetalae</taxon>
        <taxon>rosids</taxon>
        <taxon>fabids</taxon>
        <taxon>Rosales</taxon>
        <taxon>Rosaceae</taxon>
        <taxon>Rosoideae</taxon>
        <taxon>Rosoideae incertae sedis</taxon>
        <taxon>Rubus</taxon>
    </lineage>
</organism>